<dbReference type="SUPFAM" id="SSF49354">
    <property type="entry name" value="PapD-like"/>
    <property type="match status" value="1"/>
</dbReference>
<proteinExistence type="predicted"/>
<dbReference type="EMBL" id="BMGD01000010">
    <property type="protein sequence ID" value="GGB76121.1"/>
    <property type="molecule type" value="Genomic_DNA"/>
</dbReference>
<protein>
    <recommendedName>
        <fullName evidence="3">Pili assembly chaperone N-terminal domain-containing protein</fullName>
    </recommendedName>
</protein>
<accession>A0ABQ1JS19</accession>
<sequence>MAVMQPVPAHAHLSINKLWVEFDSGGSGRSDVVIRNDSEDRYYVTVSVAEVIEPGMETEHRVSLADPEEAGLLVTPNRMVLDPGALRSVRLVSLNNDLTKDRIYRVLIAPQVGEIKVDPDADVETGIAIKMLAAYEVLVVARPRGSSPDIKVVREQDKVTISNLGNTNILMTDASACPPDAQPDDEACARLPASRLYAGVNLTMPLSSAQDKVRVTTRSGPGADPVTTEY</sequence>
<dbReference type="InterPro" id="IPR013783">
    <property type="entry name" value="Ig-like_fold"/>
</dbReference>
<reference evidence="2" key="1">
    <citation type="journal article" date="2019" name="Int. J. Syst. Evol. Microbiol.">
        <title>The Global Catalogue of Microorganisms (GCM) 10K type strain sequencing project: providing services to taxonomists for standard genome sequencing and annotation.</title>
        <authorList>
            <consortium name="The Broad Institute Genomics Platform"/>
            <consortium name="The Broad Institute Genome Sequencing Center for Infectious Disease"/>
            <person name="Wu L."/>
            <person name="Ma J."/>
        </authorList>
    </citation>
    <scope>NUCLEOTIDE SEQUENCE [LARGE SCALE GENOMIC DNA]</scope>
    <source>
        <strain evidence="2">CGMCC 1.12851</strain>
    </source>
</reference>
<organism evidence="1 2">
    <name type="scientific">Blastomonas aquatica</name>
    <dbReference type="NCBI Taxonomy" id="1510276"/>
    <lineage>
        <taxon>Bacteria</taxon>
        <taxon>Pseudomonadati</taxon>
        <taxon>Pseudomonadota</taxon>
        <taxon>Alphaproteobacteria</taxon>
        <taxon>Sphingomonadales</taxon>
        <taxon>Sphingomonadaceae</taxon>
        <taxon>Blastomonas</taxon>
    </lineage>
</organism>
<evidence type="ECO:0008006" key="3">
    <source>
        <dbReference type="Google" id="ProtNLM"/>
    </source>
</evidence>
<evidence type="ECO:0000313" key="2">
    <source>
        <dbReference type="Proteomes" id="UP000614261"/>
    </source>
</evidence>
<name>A0ABQ1JS19_9SPHN</name>
<evidence type="ECO:0000313" key="1">
    <source>
        <dbReference type="EMBL" id="GGB76121.1"/>
    </source>
</evidence>
<dbReference type="Gene3D" id="2.60.40.10">
    <property type="entry name" value="Immunoglobulins"/>
    <property type="match status" value="1"/>
</dbReference>
<dbReference type="InterPro" id="IPR008962">
    <property type="entry name" value="PapD-like_sf"/>
</dbReference>
<gene>
    <name evidence="1" type="ORF">GCM10010833_34170</name>
</gene>
<dbReference type="Proteomes" id="UP000614261">
    <property type="component" value="Unassembled WGS sequence"/>
</dbReference>
<comment type="caution">
    <text evidence="1">The sequence shown here is derived from an EMBL/GenBank/DDBJ whole genome shotgun (WGS) entry which is preliminary data.</text>
</comment>
<keyword evidence="2" id="KW-1185">Reference proteome</keyword>